<accession>A0ACC1ACF1</accession>
<reference evidence="2" key="1">
    <citation type="journal article" date="2023" name="G3 (Bethesda)">
        <title>Genome assembly and association tests identify interacting loci associated with vigor, precocity, and sex in interspecific pistachio rootstocks.</title>
        <authorList>
            <person name="Palmer W."/>
            <person name="Jacygrad E."/>
            <person name="Sagayaradj S."/>
            <person name="Cavanaugh K."/>
            <person name="Han R."/>
            <person name="Bertier L."/>
            <person name="Beede B."/>
            <person name="Kafkas S."/>
            <person name="Golino D."/>
            <person name="Preece J."/>
            <person name="Michelmore R."/>
        </authorList>
    </citation>
    <scope>NUCLEOTIDE SEQUENCE [LARGE SCALE GENOMIC DNA]</scope>
</reference>
<sequence length="75" mass="8655">MDPITNEDYPHSMDSFVGNRLLKFSEEESKMLKGSFDFLSLNYYTTLYAAYAPQLNSGNKSYSIDPHVNQSRKHN</sequence>
<name>A0ACC1ACF1_9ROSI</name>
<keyword evidence="2" id="KW-1185">Reference proteome</keyword>
<evidence type="ECO:0000313" key="2">
    <source>
        <dbReference type="Proteomes" id="UP001164250"/>
    </source>
</evidence>
<protein>
    <submittedName>
        <fullName evidence="1">Uncharacterized protein</fullName>
    </submittedName>
</protein>
<evidence type="ECO:0000313" key="1">
    <source>
        <dbReference type="EMBL" id="KAJ0083831.1"/>
    </source>
</evidence>
<dbReference type="Proteomes" id="UP001164250">
    <property type="component" value="Chromosome 11"/>
</dbReference>
<comment type="caution">
    <text evidence="1">The sequence shown here is derived from an EMBL/GenBank/DDBJ whole genome shotgun (WGS) entry which is preliminary data.</text>
</comment>
<proteinExistence type="predicted"/>
<gene>
    <name evidence="1" type="ORF">Patl1_29829</name>
</gene>
<organism evidence="1 2">
    <name type="scientific">Pistacia atlantica</name>
    <dbReference type="NCBI Taxonomy" id="434234"/>
    <lineage>
        <taxon>Eukaryota</taxon>
        <taxon>Viridiplantae</taxon>
        <taxon>Streptophyta</taxon>
        <taxon>Embryophyta</taxon>
        <taxon>Tracheophyta</taxon>
        <taxon>Spermatophyta</taxon>
        <taxon>Magnoliopsida</taxon>
        <taxon>eudicotyledons</taxon>
        <taxon>Gunneridae</taxon>
        <taxon>Pentapetalae</taxon>
        <taxon>rosids</taxon>
        <taxon>malvids</taxon>
        <taxon>Sapindales</taxon>
        <taxon>Anacardiaceae</taxon>
        <taxon>Pistacia</taxon>
    </lineage>
</organism>
<dbReference type="EMBL" id="CM047907">
    <property type="protein sequence ID" value="KAJ0083831.1"/>
    <property type="molecule type" value="Genomic_DNA"/>
</dbReference>